<evidence type="ECO:0000256" key="4">
    <source>
        <dbReference type="ARBA" id="ARBA00022692"/>
    </source>
</evidence>
<dbReference type="GO" id="GO:0006869">
    <property type="term" value="P:lipid transport"/>
    <property type="evidence" value="ECO:0007669"/>
    <property type="project" value="UniProtKB-KW"/>
</dbReference>
<dbReference type="AlphaFoldDB" id="A0A6I1HW65"/>
<dbReference type="CDD" id="cd07346">
    <property type="entry name" value="ABC_6TM_exporters"/>
    <property type="match status" value="1"/>
</dbReference>
<dbReference type="SUPFAM" id="SSF90123">
    <property type="entry name" value="ABC transporter transmembrane region"/>
    <property type="match status" value="1"/>
</dbReference>
<dbReference type="PANTHER" id="PTHR43394:SF1">
    <property type="entry name" value="ATP-BINDING CASSETTE SUB-FAMILY B MEMBER 10, MITOCHONDRIAL"/>
    <property type="match status" value="1"/>
</dbReference>
<dbReference type="FunFam" id="3.40.50.300:FF:000221">
    <property type="entry name" value="Multidrug ABC transporter ATP-binding protein"/>
    <property type="match status" value="1"/>
</dbReference>
<dbReference type="GO" id="GO:0005886">
    <property type="term" value="C:plasma membrane"/>
    <property type="evidence" value="ECO:0007669"/>
    <property type="project" value="UniProtKB-SubCell"/>
</dbReference>
<dbReference type="PROSITE" id="PS00211">
    <property type="entry name" value="ABC_TRANSPORTER_1"/>
    <property type="match status" value="1"/>
</dbReference>
<evidence type="ECO:0000259" key="12">
    <source>
        <dbReference type="PROSITE" id="PS50893"/>
    </source>
</evidence>
<name>A0A6I1HW65_9BURK</name>
<dbReference type="Gene3D" id="3.40.50.300">
    <property type="entry name" value="P-loop containing nucleotide triphosphate hydrolases"/>
    <property type="match status" value="1"/>
</dbReference>
<evidence type="ECO:0000256" key="2">
    <source>
        <dbReference type="ARBA" id="ARBA00022448"/>
    </source>
</evidence>
<evidence type="ECO:0000256" key="9">
    <source>
        <dbReference type="ARBA" id="ARBA00023055"/>
    </source>
</evidence>
<dbReference type="PROSITE" id="PS50893">
    <property type="entry name" value="ABC_TRANSPORTER_2"/>
    <property type="match status" value="1"/>
</dbReference>
<dbReference type="RefSeq" id="WP_152284085.1">
    <property type="nucleotide sequence ID" value="NZ_WFLI01000028.1"/>
</dbReference>
<dbReference type="GO" id="GO:0005524">
    <property type="term" value="F:ATP binding"/>
    <property type="evidence" value="ECO:0007669"/>
    <property type="project" value="UniProtKB-KW"/>
</dbReference>
<evidence type="ECO:0000256" key="11">
    <source>
        <dbReference type="SAM" id="Phobius"/>
    </source>
</evidence>
<feature type="transmembrane region" description="Helical" evidence="11">
    <location>
        <begin position="164"/>
        <end position="181"/>
    </location>
</feature>
<keyword evidence="9" id="KW-0445">Lipid transport</keyword>
<dbReference type="InterPro" id="IPR011527">
    <property type="entry name" value="ABC1_TM_dom"/>
</dbReference>
<keyword evidence="4 11" id="KW-0812">Transmembrane</keyword>
<feature type="transmembrane region" description="Helical" evidence="11">
    <location>
        <begin position="139"/>
        <end position="158"/>
    </location>
</feature>
<evidence type="ECO:0000259" key="13">
    <source>
        <dbReference type="PROSITE" id="PS50929"/>
    </source>
</evidence>
<evidence type="ECO:0000256" key="8">
    <source>
        <dbReference type="ARBA" id="ARBA00022989"/>
    </source>
</evidence>
<dbReference type="SMART" id="SM00382">
    <property type="entry name" value="AAA"/>
    <property type="match status" value="1"/>
</dbReference>
<keyword evidence="7" id="KW-1278">Translocase</keyword>
<feature type="domain" description="ABC transporter" evidence="12">
    <location>
        <begin position="336"/>
        <end position="569"/>
    </location>
</feature>
<feature type="transmembrane region" description="Helical" evidence="11">
    <location>
        <begin position="246"/>
        <end position="269"/>
    </location>
</feature>
<evidence type="ECO:0000256" key="1">
    <source>
        <dbReference type="ARBA" id="ARBA00004651"/>
    </source>
</evidence>
<dbReference type="SUPFAM" id="SSF52540">
    <property type="entry name" value="P-loop containing nucleoside triphosphate hydrolases"/>
    <property type="match status" value="1"/>
</dbReference>
<keyword evidence="3" id="KW-1003">Cell membrane</keyword>
<dbReference type="PANTHER" id="PTHR43394">
    <property type="entry name" value="ATP-DEPENDENT PERMEASE MDL1, MITOCHONDRIAL"/>
    <property type="match status" value="1"/>
</dbReference>
<dbReference type="PROSITE" id="PS50929">
    <property type="entry name" value="ABC_TM1F"/>
    <property type="match status" value="1"/>
</dbReference>
<comment type="caution">
    <text evidence="14">The sequence shown here is derived from an EMBL/GenBank/DDBJ whole genome shotgun (WGS) entry which is preliminary data.</text>
</comment>
<keyword evidence="8 11" id="KW-1133">Transmembrane helix</keyword>
<keyword evidence="10 11" id="KW-0472">Membrane</keyword>
<dbReference type="InterPro" id="IPR039421">
    <property type="entry name" value="Type_1_exporter"/>
</dbReference>
<organism evidence="14 15">
    <name type="scientific">Janthinobacterium violaceinigrum</name>
    <dbReference type="NCBI Taxonomy" id="2654252"/>
    <lineage>
        <taxon>Bacteria</taxon>
        <taxon>Pseudomonadati</taxon>
        <taxon>Pseudomonadota</taxon>
        <taxon>Betaproteobacteria</taxon>
        <taxon>Burkholderiales</taxon>
        <taxon>Oxalobacteraceae</taxon>
        <taxon>Janthinobacterium</taxon>
    </lineage>
</organism>
<evidence type="ECO:0000256" key="5">
    <source>
        <dbReference type="ARBA" id="ARBA00022741"/>
    </source>
</evidence>
<protein>
    <submittedName>
        <fullName evidence="14">ATP-binding cassette domain-containing protein</fullName>
    </submittedName>
</protein>
<gene>
    <name evidence="14" type="ORF">GCN75_20690</name>
</gene>
<dbReference type="GO" id="GO:0016887">
    <property type="term" value="F:ATP hydrolysis activity"/>
    <property type="evidence" value="ECO:0007669"/>
    <property type="project" value="InterPro"/>
</dbReference>
<dbReference type="InterPro" id="IPR003439">
    <property type="entry name" value="ABC_transporter-like_ATP-bd"/>
</dbReference>
<keyword evidence="15" id="KW-1185">Reference proteome</keyword>
<dbReference type="InterPro" id="IPR017871">
    <property type="entry name" value="ABC_transporter-like_CS"/>
</dbReference>
<evidence type="ECO:0000313" key="14">
    <source>
        <dbReference type="EMBL" id="KAB8062934.1"/>
    </source>
</evidence>
<comment type="subcellular location">
    <subcellularLocation>
        <location evidence="1">Cell membrane</location>
        <topology evidence="1">Multi-pass membrane protein</topology>
    </subcellularLocation>
</comment>
<dbReference type="InterPro" id="IPR036640">
    <property type="entry name" value="ABC1_TM_sf"/>
</dbReference>
<keyword evidence="5" id="KW-0547">Nucleotide-binding</keyword>
<dbReference type="Pfam" id="PF00664">
    <property type="entry name" value="ABC_membrane"/>
    <property type="match status" value="1"/>
</dbReference>
<accession>A0A6I1HW65</accession>
<keyword evidence="2" id="KW-0813">Transport</keyword>
<evidence type="ECO:0000256" key="10">
    <source>
        <dbReference type="ARBA" id="ARBA00023136"/>
    </source>
</evidence>
<dbReference type="EMBL" id="WFLI01000028">
    <property type="protein sequence ID" value="KAB8062934.1"/>
    <property type="molecule type" value="Genomic_DNA"/>
</dbReference>
<evidence type="ECO:0000256" key="3">
    <source>
        <dbReference type="ARBA" id="ARBA00022475"/>
    </source>
</evidence>
<evidence type="ECO:0000256" key="6">
    <source>
        <dbReference type="ARBA" id="ARBA00022840"/>
    </source>
</evidence>
<feature type="domain" description="ABC transmembrane type-1" evidence="13">
    <location>
        <begin position="22"/>
        <end position="305"/>
    </location>
</feature>
<feature type="transmembrane region" description="Helical" evidence="11">
    <location>
        <begin position="62"/>
        <end position="83"/>
    </location>
</feature>
<evidence type="ECO:0000256" key="7">
    <source>
        <dbReference type="ARBA" id="ARBA00022967"/>
    </source>
</evidence>
<sequence length="587" mass="63589">MTEASPSQQLRRLLHGQSGRLALAIVLAVAAASAELWPYWLLGTAAGVAVASPGPGAELFRLAGWLALTLLFKYLLYSAAYYCSHVSAFQVLLDTRRGLVRQLAGAPLRWLNQAGSGELKRLVLQDVDRLEQFIAHHTVELAAALASPVLVAGLLLAIDWRLALAALATVPFALLLQAMMMRGFGVHMAQYGTALDELHGTTIEYVRSMPVMKAYRQDATSFQRMRDSLHAYQALMSRITRQTVPAWSVFMVLLSANIATLLPAGLWLYQAAHVTLPQLVLALVLGSGMLKPLFKVIKLSTELREVQASLQRMASLPAPAPAAQQAPACLPDLPEVRFEHVFFAYANAPVLHDVSLHLPAGSLTALVGPSGAGKSTVAALLAGLLQADAGRIRIGGVALDALDEGARTALIALATQDAFLFRGSLLDNLRLGRPGASDAQVRQALRVAQADGCIDALPAGWHTHVEERGVRLSGGERQRIAIARALLADTPILLLDEATAFADSRTERRFYQALRAAYPHKTVLVIAHRLSSIASAAQILVMDQGRLVAHGAHADLLLRCPLYHDLWQRQFDSEQWHITEKKTHADH</sequence>
<dbReference type="InterPro" id="IPR027417">
    <property type="entry name" value="P-loop_NTPase"/>
</dbReference>
<dbReference type="GO" id="GO:0015421">
    <property type="term" value="F:ABC-type oligopeptide transporter activity"/>
    <property type="evidence" value="ECO:0007669"/>
    <property type="project" value="TreeGrafter"/>
</dbReference>
<keyword evidence="6 14" id="KW-0067">ATP-binding</keyword>
<evidence type="ECO:0000313" key="15">
    <source>
        <dbReference type="Proteomes" id="UP000468717"/>
    </source>
</evidence>
<reference evidence="14 15" key="1">
    <citation type="submission" date="2019-10" db="EMBL/GenBank/DDBJ databases">
        <title>Three novel species isolated from a subtropical stream in China.</title>
        <authorList>
            <person name="Lu H."/>
        </authorList>
    </citation>
    <scope>NUCLEOTIDE SEQUENCE [LARGE SCALE GENOMIC DNA]</scope>
    <source>
        <strain evidence="14 15">FT13W</strain>
    </source>
</reference>
<proteinExistence type="predicted"/>
<dbReference type="InterPro" id="IPR003593">
    <property type="entry name" value="AAA+_ATPase"/>
</dbReference>
<dbReference type="Proteomes" id="UP000468717">
    <property type="component" value="Unassembled WGS sequence"/>
</dbReference>
<feature type="transmembrane region" description="Helical" evidence="11">
    <location>
        <begin position="21"/>
        <end position="42"/>
    </location>
</feature>
<dbReference type="Pfam" id="PF00005">
    <property type="entry name" value="ABC_tran"/>
    <property type="match status" value="1"/>
</dbReference>
<dbReference type="Gene3D" id="1.20.1560.10">
    <property type="entry name" value="ABC transporter type 1, transmembrane domain"/>
    <property type="match status" value="1"/>
</dbReference>